<dbReference type="PROSITE" id="PS00571">
    <property type="entry name" value="AMIDASES"/>
    <property type="match status" value="1"/>
</dbReference>
<comment type="caution">
    <text evidence="3">The sequence shown here is derived from an EMBL/GenBank/DDBJ whole genome shotgun (WGS) entry which is preliminary data.</text>
</comment>
<dbReference type="PANTHER" id="PTHR11895">
    <property type="entry name" value="TRANSAMIDASE"/>
    <property type="match status" value="1"/>
</dbReference>
<accession>A0A563DVZ8</accession>
<dbReference type="OrthoDB" id="182039at2"/>
<evidence type="ECO:0000313" key="3">
    <source>
        <dbReference type="EMBL" id="TWP34450.1"/>
    </source>
</evidence>
<reference evidence="3 4" key="1">
    <citation type="submission" date="2019-05" db="EMBL/GenBank/DDBJ databases">
        <authorList>
            <person name="Lee S.D."/>
        </authorList>
    </citation>
    <scope>NUCLEOTIDE SEQUENCE [LARGE SCALE GENOMIC DNA]</scope>
    <source>
        <strain evidence="3 4">C5-26</strain>
    </source>
</reference>
<organism evidence="3 4">
    <name type="scientific">Leekyejoonella antrihumi</name>
    <dbReference type="NCBI Taxonomy" id="1660198"/>
    <lineage>
        <taxon>Bacteria</taxon>
        <taxon>Bacillati</taxon>
        <taxon>Actinomycetota</taxon>
        <taxon>Actinomycetes</taxon>
        <taxon>Micrococcales</taxon>
        <taxon>Dermacoccaceae</taxon>
        <taxon>Leekyejoonella</taxon>
    </lineage>
</organism>
<feature type="region of interest" description="Disordered" evidence="1">
    <location>
        <begin position="19"/>
        <end position="38"/>
    </location>
</feature>
<sequence length="506" mass="53920">MALDTNLREALTDSLESFRADLSPDGPRTPQAPPDRGLRAASRLSSAHLRTPENSTLMRLCNALTRGELTAEELVRDLLTRADALDPQLHAYATRFDALALRAARRSDQQRRTGQVTRTLHGIPVAVKDVLSTQEGPTTANSGVSAVHLPAGEATAVRSLRAAGAIVLGKTTTMELASGMPDLHRPDQVPRNPWDTSRWTGGSSSGSAGGVAAQLFPAALGSDTAGSIRTPAALCGVTGFKPTHTPRLLTGCLPLSSSMDSVGPIAGSAIDCDVLLDALIPARPPGHESVSLDLKGTRVAVERSRFHAPGIDDDIQTAFQSALQTLTDQGVQVDEIVLPHYESLQVAARVIWTADAVARYGRYRAGLTEPTRDLLSVGEMTSGADYALAQQSRRWAERVFTDLLTPYVALLSPTRTCLAPEVTDATIDWQMSAHNHTAIWNLVGFPAVSVPMGLSATGLPIGLQIVGVRGADRQTLAVAAHFQSMTSWHRARPPVSYHPSPAREHA</sequence>
<dbReference type="EMBL" id="VCQV01000027">
    <property type="protein sequence ID" value="TWP34450.1"/>
    <property type="molecule type" value="Genomic_DNA"/>
</dbReference>
<evidence type="ECO:0000259" key="2">
    <source>
        <dbReference type="Pfam" id="PF01425"/>
    </source>
</evidence>
<dbReference type="InterPro" id="IPR000120">
    <property type="entry name" value="Amidase"/>
</dbReference>
<dbReference type="InterPro" id="IPR036928">
    <property type="entry name" value="AS_sf"/>
</dbReference>
<dbReference type="Pfam" id="PF01425">
    <property type="entry name" value="Amidase"/>
    <property type="match status" value="1"/>
</dbReference>
<reference evidence="3 4" key="2">
    <citation type="submission" date="2019-08" db="EMBL/GenBank/DDBJ databases">
        <title>Jejuicoccus antrihumi gen. nov., sp. nov., a new member of the family Dermacoccaceae isolated from a cave.</title>
        <authorList>
            <person name="Schumann P."/>
            <person name="Kim I.S."/>
        </authorList>
    </citation>
    <scope>NUCLEOTIDE SEQUENCE [LARGE SCALE GENOMIC DNA]</scope>
    <source>
        <strain evidence="3 4">C5-26</strain>
    </source>
</reference>
<feature type="domain" description="Amidase" evidence="2">
    <location>
        <begin position="73"/>
        <end position="476"/>
    </location>
</feature>
<dbReference type="Gene3D" id="3.90.1300.10">
    <property type="entry name" value="Amidase signature (AS) domain"/>
    <property type="match status" value="1"/>
</dbReference>
<dbReference type="GO" id="GO:0003824">
    <property type="term" value="F:catalytic activity"/>
    <property type="evidence" value="ECO:0007669"/>
    <property type="project" value="InterPro"/>
</dbReference>
<protein>
    <submittedName>
        <fullName evidence="3">Amidase</fullName>
    </submittedName>
</protein>
<dbReference type="Proteomes" id="UP000320244">
    <property type="component" value="Unassembled WGS sequence"/>
</dbReference>
<dbReference type="PANTHER" id="PTHR11895:SF176">
    <property type="entry name" value="AMIDASE AMID-RELATED"/>
    <property type="match status" value="1"/>
</dbReference>
<dbReference type="RefSeq" id="WP_146318714.1">
    <property type="nucleotide sequence ID" value="NZ_VCQV01000027.1"/>
</dbReference>
<proteinExistence type="predicted"/>
<dbReference type="InterPro" id="IPR023631">
    <property type="entry name" value="Amidase_dom"/>
</dbReference>
<name>A0A563DVZ8_9MICO</name>
<dbReference type="AlphaFoldDB" id="A0A563DVZ8"/>
<dbReference type="SUPFAM" id="SSF75304">
    <property type="entry name" value="Amidase signature (AS) enzymes"/>
    <property type="match status" value="1"/>
</dbReference>
<evidence type="ECO:0000313" key="4">
    <source>
        <dbReference type="Proteomes" id="UP000320244"/>
    </source>
</evidence>
<dbReference type="InterPro" id="IPR020556">
    <property type="entry name" value="Amidase_CS"/>
</dbReference>
<keyword evidence="4" id="KW-1185">Reference proteome</keyword>
<evidence type="ECO:0000256" key="1">
    <source>
        <dbReference type="SAM" id="MobiDB-lite"/>
    </source>
</evidence>
<gene>
    <name evidence="3" type="ORF">FGL98_17185</name>
</gene>